<evidence type="ECO:0000313" key="4">
    <source>
        <dbReference type="EMBL" id="GEX36257.1"/>
    </source>
</evidence>
<feature type="transmembrane region" description="Helical" evidence="3">
    <location>
        <begin position="293"/>
        <end position="313"/>
    </location>
</feature>
<evidence type="ECO:0000256" key="2">
    <source>
        <dbReference type="SAM" id="MobiDB-lite"/>
    </source>
</evidence>
<dbReference type="AlphaFoldDB" id="A0A699H5E5"/>
<evidence type="ECO:0000256" key="3">
    <source>
        <dbReference type="SAM" id="Phobius"/>
    </source>
</evidence>
<feature type="region of interest" description="Disordered" evidence="2">
    <location>
        <begin position="1"/>
        <end position="28"/>
    </location>
</feature>
<proteinExistence type="predicted"/>
<keyword evidence="3" id="KW-0472">Membrane</keyword>
<protein>
    <submittedName>
        <fullName evidence="4">Uncharacterized protein</fullName>
    </submittedName>
</protein>
<feature type="coiled-coil region" evidence="1">
    <location>
        <begin position="64"/>
        <end position="91"/>
    </location>
</feature>
<gene>
    <name evidence="4" type="ORF">Tci_308232</name>
</gene>
<reference evidence="4" key="1">
    <citation type="journal article" date="2019" name="Sci. Rep.">
        <title>Draft genome of Tanacetum cinerariifolium, the natural source of mosquito coil.</title>
        <authorList>
            <person name="Yamashiro T."/>
            <person name="Shiraishi A."/>
            <person name="Satake H."/>
            <person name="Nakayama K."/>
        </authorList>
    </citation>
    <scope>NUCLEOTIDE SEQUENCE</scope>
</reference>
<accession>A0A699H5E5</accession>
<keyword evidence="3" id="KW-1133">Transmembrane helix</keyword>
<keyword evidence="3" id="KW-0812">Transmembrane</keyword>
<evidence type="ECO:0000256" key="1">
    <source>
        <dbReference type="SAM" id="Coils"/>
    </source>
</evidence>
<organism evidence="4">
    <name type="scientific">Tanacetum cinerariifolium</name>
    <name type="common">Dalmatian daisy</name>
    <name type="synonym">Chrysanthemum cinerariifolium</name>
    <dbReference type="NCBI Taxonomy" id="118510"/>
    <lineage>
        <taxon>Eukaryota</taxon>
        <taxon>Viridiplantae</taxon>
        <taxon>Streptophyta</taxon>
        <taxon>Embryophyta</taxon>
        <taxon>Tracheophyta</taxon>
        <taxon>Spermatophyta</taxon>
        <taxon>Magnoliopsida</taxon>
        <taxon>eudicotyledons</taxon>
        <taxon>Gunneridae</taxon>
        <taxon>Pentapetalae</taxon>
        <taxon>asterids</taxon>
        <taxon>campanulids</taxon>
        <taxon>Asterales</taxon>
        <taxon>Asteraceae</taxon>
        <taxon>Asteroideae</taxon>
        <taxon>Anthemideae</taxon>
        <taxon>Anthemidinae</taxon>
        <taxon>Tanacetum</taxon>
    </lineage>
</organism>
<sequence length="375" mass="41751">MLLARPVGRVSSFSGGSHRQAFPRRNPGGSGISSFLPLQVTSYCMRLTVDLGLTDDELSWLQERDDLLDKDREKEERIKQLEADLANKTSSFAETEGVVNTLKGDLERLTVELSHTEIVRHNYVRRLLPTVFQRLLSSNEYKKSLSDVFNLAIAIGLSKGVKAACSEEEADAFLATAVNYDPACKDTFMTEFDSLLNKSYPYVEKLVESFQLPLGDLHNNGRRGKVHRLAIGSWTHPGCLALRVRYVTWPLSLGLIQNVLHSGVRCVTWPLALGLIRNVLHSGRSMFRRSSSLFSFSLIIMVRCVGIPIFAGITTSLPYMRLNGVSPLLCFREVRWAQTMLGSSSTYPALSLPNLALIPSIKLLLALSTRPFAYG</sequence>
<keyword evidence="1" id="KW-0175">Coiled coil</keyword>
<dbReference type="EMBL" id="BKCJ010103932">
    <property type="protein sequence ID" value="GEX36257.1"/>
    <property type="molecule type" value="Genomic_DNA"/>
</dbReference>
<comment type="caution">
    <text evidence="4">The sequence shown here is derived from an EMBL/GenBank/DDBJ whole genome shotgun (WGS) entry which is preliminary data.</text>
</comment>
<name>A0A699H5E5_TANCI</name>